<accession>A0A820SLV0</accession>
<dbReference type="InterPro" id="IPR036317">
    <property type="entry name" value="Cullin_homology_sf"/>
</dbReference>
<dbReference type="Proteomes" id="UP000663881">
    <property type="component" value="Unassembled WGS sequence"/>
</dbReference>
<feature type="non-terminal residue" evidence="4">
    <location>
        <position position="1"/>
    </location>
</feature>
<name>A0A820SLV0_9BILA</name>
<dbReference type="EMBL" id="CAJOAY010035662">
    <property type="protein sequence ID" value="CAF4452507.1"/>
    <property type="molecule type" value="Genomic_DNA"/>
</dbReference>
<dbReference type="InterPro" id="IPR001373">
    <property type="entry name" value="Cullin_N"/>
</dbReference>
<organism evidence="4 5">
    <name type="scientific">Adineta steineri</name>
    <dbReference type="NCBI Taxonomy" id="433720"/>
    <lineage>
        <taxon>Eukaryota</taxon>
        <taxon>Metazoa</taxon>
        <taxon>Spiralia</taxon>
        <taxon>Gnathifera</taxon>
        <taxon>Rotifera</taxon>
        <taxon>Eurotatoria</taxon>
        <taxon>Bdelloidea</taxon>
        <taxon>Adinetida</taxon>
        <taxon>Adinetidae</taxon>
        <taxon>Adineta</taxon>
    </lineage>
</organism>
<evidence type="ECO:0000259" key="3">
    <source>
        <dbReference type="PROSITE" id="PS50069"/>
    </source>
</evidence>
<comment type="similarity">
    <text evidence="1 2">Belongs to the cullin family.</text>
</comment>
<dbReference type="PROSITE" id="PS50069">
    <property type="entry name" value="CULLIN_2"/>
    <property type="match status" value="1"/>
</dbReference>
<gene>
    <name evidence="4" type="ORF">OKA104_LOCUS54238</name>
</gene>
<dbReference type="InterPro" id="IPR016158">
    <property type="entry name" value="Cullin_homology"/>
</dbReference>
<comment type="caution">
    <text evidence="4">The sequence shown here is derived from an EMBL/GenBank/DDBJ whole genome shotgun (WGS) entry which is preliminary data.</text>
</comment>
<dbReference type="AlphaFoldDB" id="A0A820SLV0"/>
<dbReference type="GO" id="GO:0006511">
    <property type="term" value="P:ubiquitin-dependent protein catabolic process"/>
    <property type="evidence" value="ECO:0007669"/>
    <property type="project" value="InterPro"/>
</dbReference>
<dbReference type="GO" id="GO:0031625">
    <property type="term" value="F:ubiquitin protein ligase binding"/>
    <property type="evidence" value="ECO:0007669"/>
    <property type="project" value="InterPro"/>
</dbReference>
<dbReference type="Gene3D" id="1.20.1310.10">
    <property type="entry name" value="Cullin Repeats"/>
    <property type="match status" value="1"/>
</dbReference>
<feature type="domain" description="Cullin family profile" evidence="3">
    <location>
        <begin position="1"/>
        <end position="58"/>
    </location>
</feature>
<evidence type="ECO:0000313" key="4">
    <source>
        <dbReference type="EMBL" id="CAF4452507.1"/>
    </source>
</evidence>
<evidence type="ECO:0000256" key="1">
    <source>
        <dbReference type="PROSITE-ProRule" id="PRU00330"/>
    </source>
</evidence>
<evidence type="ECO:0000256" key="2">
    <source>
        <dbReference type="RuleBase" id="RU003829"/>
    </source>
</evidence>
<evidence type="ECO:0000313" key="5">
    <source>
        <dbReference type="Proteomes" id="UP000663881"/>
    </source>
</evidence>
<reference evidence="4" key="1">
    <citation type="submission" date="2021-02" db="EMBL/GenBank/DDBJ databases">
        <authorList>
            <person name="Nowell W R."/>
        </authorList>
    </citation>
    <scope>NUCLEOTIDE SEQUENCE</scope>
</reference>
<feature type="non-terminal residue" evidence="4">
    <location>
        <position position="58"/>
    </location>
</feature>
<dbReference type="Pfam" id="PF00888">
    <property type="entry name" value="Cullin"/>
    <property type="match status" value="1"/>
</dbReference>
<protein>
    <recommendedName>
        <fullName evidence="3">Cullin family profile domain-containing protein</fullName>
    </recommendedName>
</protein>
<dbReference type="SUPFAM" id="SSF75632">
    <property type="entry name" value="Cullin homology domain"/>
    <property type="match status" value="1"/>
</dbReference>
<proteinExistence type="inferred from homology"/>
<sequence length="58" mass="6908">KYSSEESEVKIKDVLLLLKYVQNKDVFMRFYKGSLTRRLILDTSIDNELEESIVIQLR</sequence>